<evidence type="ECO:0000259" key="4">
    <source>
        <dbReference type="Pfam" id="PF13193"/>
    </source>
</evidence>
<sequence>MTEKGEYYVDESKPWLQPEAGWPPQVPKNYDFPHITLYQMLVDAVDKYAQQNAIWFLNSFMTYRELLDHVDRFAAGLHKMGLKKGDVLAIALPSCFQYVIAYYACAKLGVIVTGVNPTYKPGEVLHELKLTKPKTVIILDALYDTLIAPVAHEYPIDTFITTNIADVLKISSIKKWLGKKLKKIPTGPTPPNSIKFLDLLKNPPTNLTHDVQSTDTATYIMTGGTTGVPKAAVLSHFNCVSNAIQVGLWVWMKEPGAFMIGILPLFHSFGMTAVMNTVIHSGMCMMLFPRPPETEELLKAITEFAPDHQTYYPGAEVLFQRMADFPNISKYPVARKLRGCISGAGPLHRNVKERFEKATGAMLVEGYGLSEASPVVSGGALGAIQTTGTIGLPLPGIEWKIMDMETGDRELPIGESGELVVTGPTVMQGYLDNPSETALAVRVIDGKRWLYTGDIGYMDEHGRVVLNDRKKQLIKVKGNSVFPTEIEQLMGMHECVHEVAVAGLPDPETGEAIKAWVVLTDKYKGRMTEDQLIEWCRANMARYKVPKYIEFIDEIPKTLVGKVMRRELKENDPIYKAYVKKQTTQGE</sequence>
<comment type="caution">
    <text evidence="5">The sequence shown here is derived from an EMBL/GenBank/DDBJ whole genome shotgun (WGS) entry which is preliminary data.</text>
</comment>
<keyword evidence="2 5" id="KW-0436">Ligase</keyword>
<feature type="domain" description="AMP-dependent synthetase/ligase" evidence="3">
    <location>
        <begin position="44"/>
        <end position="431"/>
    </location>
</feature>
<dbReference type="InterPro" id="IPR025110">
    <property type="entry name" value="AMP-bd_C"/>
</dbReference>
<dbReference type="PANTHER" id="PTHR24096:SF149">
    <property type="entry name" value="AMP-BINDING DOMAIN-CONTAINING PROTEIN-RELATED"/>
    <property type="match status" value="1"/>
</dbReference>
<dbReference type="InterPro" id="IPR045851">
    <property type="entry name" value="AMP-bd_C_sf"/>
</dbReference>
<evidence type="ECO:0000256" key="2">
    <source>
        <dbReference type="ARBA" id="ARBA00022598"/>
    </source>
</evidence>
<dbReference type="PANTHER" id="PTHR24096">
    <property type="entry name" value="LONG-CHAIN-FATTY-ACID--COA LIGASE"/>
    <property type="match status" value="1"/>
</dbReference>
<dbReference type="Gene3D" id="3.40.50.980">
    <property type="match status" value="2"/>
</dbReference>
<accession>A0A7C4AS47</accession>
<dbReference type="AlphaFoldDB" id="A0A7C4AS47"/>
<organism evidence="5">
    <name type="scientific">Desulfomonile tiedjei</name>
    <dbReference type="NCBI Taxonomy" id="2358"/>
    <lineage>
        <taxon>Bacteria</taxon>
        <taxon>Pseudomonadati</taxon>
        <taxon>Thermodesulfobacteriota</taxon>
        <taxon>Desulfomonilia</taxon>
        <taxon>Desulfomonilales</taxon>
        <taxon>Desulfomonilaceae</taxon>
        <taxon>Desulfomonile</taxon>
    </lineage>
</organism>
<gene>
    <name evidence="5" type="ORF">ENV54_07575</name>
</gene>
<dbReference type="Gene3D" id="2.30.38.10">
    <property type="entry name" value="Luciferase, Domain 3"/>
    <property type="match status" value="1"/>
</dbReference>
<feature type="domain" description="AMP-binding enzyme C-terminal" evidence="4">
    <location>
        <begin position="485"/>
        <end position="562"/>
    </location>
</feature>
<evidence type="ECO:0000313" key="5">
    <source>
        <dbReference type="EMBL" id="HGH61140.1"/>
    </source>
</evidence>
<dbReference type="Gene3D" id="3.30.300.30">
    <property type="match status" value="1"/>
</dbReference>
<dbReference type="GO" id="GO:0016405">
    <property type="term" value="F:CoA-ligase activity"/>
    <property type="evidence" value="ECO:0007669"/>
    <property type="project" value="TreeGrafter"/>
</dbReference>
<protein>
    <submittedName>
        <fullName evidence="5">Long-chain fatty acid--CoA ligase</fullName>
    </submittedName>
</protein>
<dbReference type="InterPro" id="IPR020845">
    <property type="entry name" value="AMP-binding_CS"/>
</dbReference>
<dbReference type="InterPro" id="IPR000873">
    <property type="entry name" value="AMP-dep_synth/lig_dom"/>
</dbReference>
<dbReference type="SUPFAM" id="SSF56801">
    <property type="entry name" value="Acetyl-CoA synthetase-like"/>
    <property type="match status" value="1"/>
</dbReference>
<evidence type="ECO:0000256" key="1">
    <source>
        <dbReference type="ARBA" id="ARBA00006432"/>
    </source>
</evidence>
<dbReference type="Pfam" id="PF13193">
    <property type="entry name" value="AMP-binding_C"/>
    <property type="match status" value="1"/>
</dbReference>
<proteinExistence type="inferred from homology"/>
<reference evidence="5" key="1">
    <citation type="journal article" date="2020" name="mSystems">
        <title>Genome- and Community-Level Interaction Insights into Carbon Utilization and Element Cycling Functions of Hydrothermarchaeota in Hydrothermal Sediment.</title>
        <authorList>
            <person name="Zhou Z."/>
            <person name="Liu Y."/>
            <person name="Xu W."/>
            <person name="Pan J."/>
            <person name="Luo Z.H."/>
            <person name="Li M."/>
        </authorList>
    </citation>
    <scope>NUCLEOTIDE SEQUENCE [LARGE SCALE GENOMIC DNA]</scope>
    <source>
        <strain evidence="5">SpSt-769</strain>
    </source>
</reference>
<dbReference type="EMBL" id="DTGT01000239">
    <property type="protein sequence ID" value="HGH61140.1"/>
    <property type="molecule type" value="Genomic_DNA"/>
</dbReference>
<evidence type="ECO:0000259" key="3">
    <source>
        <dbReference type="Pfam" id="PF00501"/>
    </source>
</evidence>
<dbReference type="Pfam" id="PF00501">
    <property type="entry name" value="AMP-binding"/>
    <property type="match status" value="1"/>
</dbReference>
<name>A0A7C4AS47_9BACT</name>
<dbReference type="PROSITE" id="PS00455">
    <property type="entry name" value="AMP_BINDING"/>
    <property type="match status" value="1"/>
</dbReference>
<comment type="similarity">
    <text evidence="1">Belongs to the ATP-dependent AMP-binding enzyme family.</text>
</comment>